<protein>
    <submittedName>
        <fullName evidence="3">Uncharacterized protein</fullName>
    </submittedName>
</protein>
<keyword evidence="4" id="KW-1185">Reference proteome</keyword>
<evidence type="ECO:0000313" key="4">
    <source>
        <dbReference type="Proteomes" id="UP000051952"/>
    </source>
</evidence>
<dbReference type="Proteomes" id="UP000051952">
    <property type="component" value="Unassembled WGS sequence"/>
</dbReference>
<evidence type="ECO:0000313" key="3">
    <source>
        <dbReference type="EMBL" id="CUG77148.1"/>
    </source>
</evidence>
<name>A0A0S4J4E9_BODSA</name>
<feature type="region of interest" description="Disordered" evidence="2">
    <location>
        <begin position="1864"/>
        <end position="1898"/>
    </location>
</feature>
<feature type="region of interest" description="Disordered" evidence="2">
    <location>
        <begin position="1599"/>
        <end position="1651"/>
    </location>
</feature>
<feature type="region of interest" description="Disordered" evidence="2">
    <location>
        <begin position="1394"/>
        <end position="1433"/>
    </location>
</feature>
<feature type="region of interest" description="Disordered" evidence="2">
    <location>
        <begin position="1"/>
        <end position="36"/>
    </location>
</feature>
<feature type="compositionally biased region" description="Low complexity" evidence="2">
    <location>
        <begin position="741"/>
        <end position="758"/>
    </location>
</feature>
<feature type="region of interest" description="Disordered" evidence="2">
    <location>
        <begin position="2051"/>
        <end position="2095"/>
    </location>
</feature>
<feature type="compositionally biased region" description="Low complexity" evidence="2">
    <location>
        <begin position="964"/>
        <end position="974"/>
    </location>
</feature>
<feature type="compositionally biased region" description="Polar residues" evidence="2">
    <location>
        <begin position="976"/>
        <end position="992"/>
    </location>
</feature>
<organism evidence="3 4">
    <name type="scientific">Bodo saltans</name>
    <name type="common">Flagellated protozoan</name>
    <dbReference type="NCBI Taxonomy" id="75058"/>
    <lineage>
        <taxon>Eukaryota</taxon>
        <taxon>Discoba</taxon>
        <taxon>Euglenozoa</taxon>
        <taxon>Kinetoplastea</taxon>
        <taxon>Metakinetoplastina</taxon>
        <taxon>Eubodonida</taxon>
        <taxon>Bodonidae</taxon>
        <taxon>Bodo</taxon>
    </lineage>
</organism>
<sequence length="2095" mass="230205">MYNRTSSSSGAPSPSSKQLVNGRRHSSPLSTAPVANKSKNVMNLNKFHNVPVQLHPGDTPGFPSQFAGAHPQSSVALLQEPFVDHRSVHAQMLLERISLLMESKDRAMSQVNAASDELATKTLRIMRASDAAMLPSMHHPGDMTHELFVRTSLEELQILQANVVTFVNLHRQCDANLKAAERELWTLSNSAELLLAAQDVDEERAYIGDTMVGRDSPGLESPHSRPLTPSTAAAAGTDSDLAAERAALERMNRESQHVALLDMALRVIRNPNSLWAKSDKGKEVIDKLSKLQSHYRAYRTRHRYHSLKRARRFLDRNTLTYQFYFFRRYVAAVRMDRLRLKKLGFYPLLGYSNLARLRRGAFILHATRARDNATLQRVFLLWRQLTLYQRAPLSTLSYASSAATPLPHHHSHGGPMDRRQSNAGAQRNMSRRWTVHQLQSVTKVPSALVPIAAAPRSTTTTPPPLPDVHALSEELSGIVSVASVASGDHVQFRTPSPALPPPWWRREAPFQYDLPEWDTFLSQEHLRKAMQRIALPVFGGSKNNLLMKAHVWKRWKEYVTLEKRSRATWVMSVQHERKQCKARHFMAWMDVVSFTAQKAAQCNAKMILYFGVWRRLVQRSQHERRATTALMPLKKIQVLNRWRQRVVRLRLQRAASNLLLFANRPIVLMCVHAMLDNRQQVAIIKLWRWWRQYTQRRRMFQSFVGIRWQKRSQQLARLVLLGWRGVVDAAKSGGSPVSRLTTAASPTTSSHGGGSSSMPSYVHASSVLFAPQTSDIGEDIRQLKQRASMLMLFRSYHAATAQLERLGPDAPVITVPGTGREGDQEVSFAYNPLELMIPGKECGPIPSLPTLGDVSKRDIGSYHAWFQAHNSTVTIMSPNHNNHSAGGRATSWGESEDFLDETTNGTSAAGGGGGAVYSWAEDASNMLQASKRCYKDKHFLMNVFHFALQKHKREKQAAAYRQLTTAPPTSSAAAVEQSTVDDAPTDSNSGVSSPTITTTAAAALVARQTLALSFVLGVGYPLASVASNEWNVTSMEKAFEDYHDYNLIIECKRKNRDGRIERKIDMRLAALRFADQNPFFTCYPLSVRNIGFSPYQALLDEYDLIVGGGKKARKASPKKKKSISGGDGAGSSAPTSSVGEKKRKSKYRIPLPPVPIRRQLPYLIRVNMESIVGEEASQQRIAQQTYIRAKIQLVGILLKLRIQHANDGPRTLEAVHSREATVQRYTAAEEKNFVPTVVARKMQSLVAPDVAAKIERLPIDVQVLNITGFNPKFLRGTMQQKTRRIGLIRAAMKREGKWFHRTMASRCTLLPSAQWAMRRHDLEERLLHEEAIKEEKEEEDVEHEDEHENAELAGLLGPDLAPLRPLGLPFPDRLGKRRGPAQQLFEAAMTDAFASPLTSDGSNDGEGHEDDESDDDEDADEANNGGNSIPWKPTRALSCVHLSEALAVQERNELWFRGVCAAPSSCPDSPLPRELILREPPVLEIEVELPVEPTPREESPPTVEDGAAGLEAAAGADGNPLTPTDGLLAFDEAAAATGDSAGFSPFLAQNEPEALSAGNLTLQLTNVTTGADDASHGGSTQASARSGAAAAAALLDDDFSTSDSDDDDPRMVAARKLKPDPSKNARTLAERTKSTRSVLGTQGAAPSLRKASVAREKSLGFVPPVDPEASGGASMRRDDEEEMIEPQPDATVDAFACAAMVNDGSQGATDGVPLGSDGNVNLAAIERPVAEELKEGVLKYTDGTYRIKDGSLVIPGPPVRLILATGESIDCPNTDPLMLAKGNIRLADGRIVPLGFAEVVEGQLKLQAHCMILADGTAVRLDGNAYRRDGKVRLASGRLVDAGRAAVGDDGRLMLASEKFLVQSGSSSDGSRRSKHSSKHSGGRSDDDTSSSSEEEKGLDAQYGLLSSRSVEHNTKGDGVPLPSSQHIKEEKGLDAQYGLLSSRSVEHNTKGDGVPLPSSQHIKKGNASLFRHRRAPWTGGRVPNLWTHGASDPPTVPAVERLVEISARFNGYLNGTTRQEMTILKQFVMKALTKIDPDIAREEKEARQAARRLSSLRGLRHKTSAAGEGGDDESDAAAAAGLTVQPTEFRQKKN</sequence>
<feature type="region of interest" description="Disordered" evidence="2">
    <location>
        <begin position="1115"/>
        <end position="1145"/>
    </location>
</feature>
<accession>A0A0S4J4E9</accession>
<feature type="compositionally biased region" description="Basic residues" evidence="2">
    <location>
        <begin position="1873"/>
        <end position="1882"/>
    </location>
</feature>
<dbReference type="VEuPathDB" id="TriTrypDB:BSAL_85330"/>
<feature type="compositionally biased region" description="Acidic residues" evidence="2">
    <location>
        <begin position="1407"/>
        <end position="1421"/>
    </location>
</feature>
<feature type="region of interest" description="Disordered" evidence="2">
    <location>
        <begin position="404"/>
        <end position="428"/>
    </location>
</feature>
<keyword evidence="1" id="KW-0175">Coiled coil</keyword>
<evidence type="ECO:0000256" key="2">
    <source>
        <dbReference type="SAM" id="MobiDB-lite"/>
    </source>
</evidence>
<feature type="compositionally biased region" description="Basic and acidic residues" evidence="2">
    <location>
        <begin position="1617"/>
        <end position="1633"/>
    </location>
</feature>
<feature type="coiled-coil region" evidence="1">
    <location>
        <begin position="1319"/>
        <end position="1353"/>
    </location>
</feature>
<feature type="region of interest" description="Disordered" evidence="2">
    <location>
        <begin position="964"/>
        <end position="992"/>
    </location>
</feature>
<reference evidence="4" key="1">
    <citation type="submission" date="2015-09" db="EMBL/GenBank/DDBJ databases">
        <authorList>
            <consortium name="Pathogen Informatics"/>
        </authorList>
    </citation>
    <scope>NUCLEOTIDE SEQUENCE [LARGE SCALE GENOMIC DNA]</scope>
    <source>
        <strain evidence="4">Lake Konstanz</strain>
    </source>
</reference>
<evidence type="ECO:0000256" key="1">
    <source>
        <dbReference type="SAM" id="Coils"/>
    </source>
</evidence>
<dbReference type="EMBL" id="CYKH01001005">
    <property type="protein sequence ID" value="CUG77148.1"/>
    <property type="molecule type" value="Genomic_DNA"/>
</dbReference>
<dbReference type="PROSITE" id="PS50096">
    <property type="entry name" value="IQ"/>
    <property type="match status" value="1"/>
</dbReference>
<feature type="region of interest" description="Disordered" evidence="2">
    <location>
        <begin position="731"/>
        <end position="758"/>
    </location>
</feature>
<gene>
    <name evidence="3" type="ORF">BSAL_85330</name>
</gene>
<feature type="compositionally biased region" description="Low complexity" evidence="2">
    <location>
        <begin position="1"/>
        <end position="16"/>
    </location>
</feature>
<proteinExistence type="predicted"/>
<feature type="region of interest" description="Disordered" evidence="2">
    <location>
        <begin position="211"/>
        <end position="238"/>
    </location>
</feature>
<feature type="compositionally biased region" description="Acidic residues" evidence="2">
    <location>
        <begin position="1599"/>
        <end position="1608"/>
    </location>
</feature>